<dbReference type="AlphaFoldDB" id="A0A1I7CAS3"/>
<proteinExistence type="predicted"/>
<name>A0A1I7CAS3_9GAMM</name>
<dbReference type="Pfam" id="PF03235">
    <property type="entry name" value="GmrSD_N"/>
    <property type="match status" value="1"/>
</dbReference>
<protein>
    <recommendedName>
        <fullName evidence="1">GmrSD restriction endonucleases N-terminal domain-containing protein</fullName>
    </recommendedName>
</protein>
<dbReference type="OrthoDB" id="7802453at2"/>
<feature type="domain" description="GmrSD restriction endonucleases N-terminal" evidence="1">
    <location>
        <begin position="41"/>
        <end position="192"/>
    </location>
</feature>
<evidence type="ECO:0000313" key="3">
    <source>
        <dbReference type="Proteomes" id="UP000199594"/>
    </source>
</evidence>
<organism evidence="2 3">
    <name type="scientific">Halomonas saccharevitans</name>
    <dbReference type="NCBI Taxonomy" id="416872"/>
    <lineage>
        <taxon>Bacteria</taxon>
        <taxon>Pseudomonadati</taxon>
        <taxon>Pseudomonadota</taxon>
        <taxon>Gammaproteobacteria</taxon>
        <taxon>Oceanospirillales</taxon>
        <taxon>Halomonadaceae</taxon>
        <taxon>Halomonas</taxon>
    </lineage>
</organism>
<dbReference type="RefSeq" id="WP_089851551.1">
    <property type="nucleotide sequence ID" value="NZ_FPAQ01000039.1"/>
</dbReference>
<dbReference type="PANTHER" id="PTHR39639">
    <property type="entry name" value="CHROMOSOME 16, WHOLE GENOME SHOTGUN SEQUENCE"/>
    <property type="match status" value="1"/>
</dbReference>
<reference evidence="2 3" key="1">
    <citation type="submission" date="2016-10" db="EMBL/GenBank/DDBJ databases">
        <authorList>
            <person name="de Groot N.N."/>
        </authorList>
    </citation>
    <scope>NUCLEOTIDE SEQUENCE [LARGE SCALE GENOMIC DNA]</scope>
    <source>
        <strain evidence="2 3">CGMCC 1.6493</strain>
    </source>
</reference>
<dbReference type="Proteomes" id="UP000199594">
    <property type="component" value="Unassembled WGS sequence"/>
</dbReference>
<evidence type="ECO:0000259" key="1">
    <source>
        <dbReference type="Pfam" id="PF03235"/>
    </source>
</evidence>
<dbReference type="PANTHER" id="PTHR39639:SF1">
    <property type="entry name" value="DUF262 DOMAIN-CONTAINING PROTEIN"/>
    <property type="match status" value="1"/>
</dbReference>
<dbReference type="EMBL" id="FPAQ01000039">
    <property type="protein sequence ID" value="SFT96512.1"/>
    <property type="molecule type" value="Genomic_DNA"/>
</dbReference>
<evidence type="ECO:0000313" key="2">
    <source>
        <dbReference type="EMBL" id="SFT96512.1"/>
    </source>
</evidence>
<accession>A0A1I7CAS3</accession>
<sequence>MSGHYQLEFSQEDYLDDISDINASDFSNAVVVSADWTAETIIRQIDKGNIVLNPSFQRRDAWTRERKSLFIESMLLNLPVPPLVLAESPLEKGKYIVLDGKQRLLSILQFAAVENRDEFSALKLKSLPILGGYNGMTYEDISGGSGQLANFDNYTIRTSIIKNANSDSLLYQIFYRFNTGSLPLSPQELRFALQPGKFSEFLDYHSSVLNVFRYIFDDDKPDFRMRDAELLLRHIANNLFIEAYGGNLKKHLDNAYWQISDDFDSYESKLSYIVQQLDIAHEFLLSVFGEDLYRKWKKGRFEARFNRSVFEVLVYLFARPIVRHAVKESGEDFKAYFVGLMESDGDFLASFESTTKTVSSVLKRFNGTIGILNSQFGADLELIEIGGRVE</sequence>
<dbReference type="InterPro" id="IPR004919">
    <property type="entry name" value="GmrSD_N"/>
</dbReference>
<gene>
    <name evidence="2" type="ORF">SAMN04487956_13937</name>
</gene>